<reference evidence="4 5" key="1">
    <citation type="submission" date="2017-05" db="EMBL/GenBank/DDBJ databases">
        <title>Bifidobacterium vansinderenii sp. nov.</title>
        <authorList>
            <person name="Lugli G.A."/>
            <person name="Duranti S."/>
            <person name="Mangifesta M."/>
        </authorList>
    </citation>
    <scope>NUCLEOTIDE SEQUENCE [LARGE SCALE GENOMIC DNA]</scope>
    <source>
        <strain evidence="4 5">Tam10B</strain>
    </source>
</reference>
<gene>
    <name evidence="4" type="ORF">Tam10B_1188</name>
</gene>
<dbReference type="GO" id="GO:0046872">
    <property type="term" value="F:metal ion binding"/>
    <property type="evidence" value="ECO:0007669"/>
    <property type="project" value="UniProtKB-KW"/>
</dbReference>
<dbReference type="Gene3D" id="1.10.4080.10">
    <property type="entry name" value="ADP-ribosylation/Crystallin J1"/>
    <property type="match status" value="1"/>
</dbReference>
<keyword evidence="5" id="KW-1185">Reference proteome</keyword>
<evidence type="ECO:0000256" key="2">
    <source>
        <dbReference type="ARBA" id="ARBA00022801"/>
    </source>
</evidence>
<dbReference type="PANTHER" id="PTHR16222">
    <property type="entry name" value="ADP-RIBOSYLGLYCOHYDROLASE"/>
    <property type="match status" value="1"/>
</dbReference>
<name>A0A229VY90_9BIFI</name>
<feature type="binding site" evidence="3">
    <location>
        <position position="252"/>
    </location>
    <ligand>
        <name>Mg(2+)</name>
        <dbReference type="ChEBI" id="CHEBI:18420"/>
        <label>1</label>
    </ligand>
</feature>
<feature type="binding site" evidence="3">
    <location>
        <position position="54"/>
    </location>
    <ligand>
        <name>Mg(2+)</name>
        <dbReference type="ChEBI" id="CHEBI:18420"/>
        <label>1</label>
    </ligand>
</feature>
<dbReference type="Proteomes" id="UP000215433">
    <property type="component" value="Unassembled WGS sequence"/>
</dbReference>
<evidence type="ECO:0000256" key="1">
    <source>
        <dbReference type="ARBA" id="ARBA00010702"/>
    </source>
</evidence>
<evidence type="ECO:0000313" key="5">
    <source>
        <dbReference type="Proteomes" id="UP000215433"/>
    </source>
</evidence>
<dbReference type="InterPro" id="IPR005502">
    <property type="entry name" value="Ribosyl_crysJ1"/>
</dbReference>
<dbReference type="PANTHER" id="PTHR16222:SF24">
    <property type="entry name" value="ADP-RIBOSYLHYDROLASE ARH3"/>
    <property type="match status" value="1"/>
</dbReference>
<comment type="similarity">
    <text evidence="1">Belongs to the ADP-ribosylglycohydrolase family.</text>
</comment>
<feature type="binding site" evidence="3">
    <location>
        <position position="55"/>
    </location>
    <ligand>
        <name>Mg(2+)</name>
        <dbReference type="ChEBI" id="CHEBI:18420"/>
        <label>1</label>
    </ligand>
</feature>
<feature type="binding site" evidence="3">
    <location>
        <position position="254"/>
    </location>
    <ligand>
        <name>Mg(2+)</name>
        <dbReference type="ChEBI" id="CHEBI:18420"/>
        <label>1</label>
    </ligand>
</feature>
<comment type="caution">
    <text evidence="4">The sequence shown here is derived from an EMBL/GenBank/DDBJ whole genome shotgun (WGS) entry which is preliminary data.</text>
</comment>
<dbReference type="AlphaFoldDB" id="A0A229VY90"/>
<dbReference type="EMBL" id="NEWD01000014">
    <property type="protein sequence ID" value="OXN00581.1"/>
    <property type="molecule type" value="Genomic_DNA"/>
</dbReference>
<feature type="binding site" evidence="3">
    <location>
        <position position="255"/>
    </location>
    <ligand>
        <name>Mg(2+)</name>
        <dbReference type="ChEBI" id="CHEBI:18420"/>
        <label>1</label>
    </ligand>
</feature>
<evidence type="ECO:0000313" key="4">
    <source>
        <dbReference type="EMBL" id="OXN00581.1"/>
    </source>
</evidence>
<protein>
    <submittedName>
        <fullName evidence="4">ADP-ribosylglycohydrolase</fullName>
    </submittedName>
</protein>
<sequence length="305" mass="32157">MLNDVMSARLRGAVYGQAVGDALGVPFEFKSRDSFQCTDMIGNGTHYKPAGTWSDDTAMMLGTLDSLADTNGVVNADDMRGKFLAWARNGEYTPDGDVFDIGNTTSIALGSGKGQTGERDNGNGSLMRIIPLAFVDCSDDDIRAASAVTHAHEISASACVRFIHAARLLIAESDGWLSGTPAGDGKIVRARRIAAIDKACGIAGLENIRTAPRNQIRSGGFVLDTLRAAFWCLVTTDCYADCVRAAVNLGSDSDTTAAVAGALAGIVYGFDANPWAGEIRGANLLDQWIGKAVSSLPDWQPESAE</sequence>
<dbReference type="SUPFAM" id="SSF101478">
    <property type="entry name" value="ADP-ribosylglycohydrolase"/>
    <property type="match status" value="1"/>
</dbReference>
<dbReference type="GO" id="GO:0016787">
    <property type="term" value="F:hydrolase activity"/>
    <property type="evidence" value="ECO:0007669"/>
    <property type="project" value="UniProtKB-KW"/>
</dbReference>
<proteinExistence type="inferred from homology"/>
<keyword evidence="3" id="KW-0479">Metal-binding</keyword>
<organism evidence="4 5">
    <name type="scientific">Bifidobacterium vansinderenii</name>
    <dbReference type="NCBI Taxonomy" id="1984871"/>
    <lineage>
        <taxon>Bacteria</taxon>
        <taxon>Bacillati</taxon>
        <taxon>Actinomycetota</taxon>
        <taxon>Actinomycetes</taxon>
        <taxon>Bifidobacteriales</taxon>
        <taxon>Bifidobacteriaceae</taxon>
        <taxon>Bifidobacterium</taxon>
    </lineage>
</organism>
<feature type="binding site" evidence="3">
    <location>
        <position position="56"/>
    </location>
    <ligand>
        <name>Mg(2+)</name>
        <dbReference type="ChEBI" id="CHEBI:18420"/>
        <label>1</label>
    </ligand>
</feature>
<dbReference type="Pfam" id="PF03747">
    <property type="entry name" value="ADP_ribosyl_GH"/>
    <property type="match status" value="1"/>
</dbReference>
<dbReference type="InterPro" id="IPR036705">
    <property type="entry name" value="Ribosyl_crysJ1_sf"/>
</dbReference>
<dbReference type="InterPro" id="IPR050792">
    <property type="entry name" value="ADP-ribosylglycohydrolase"/>
</dbReference>
<keyword evidence="2 4" id="KW-0378">Hydrolase</keyword>
<accession>A0A229VY90</accession>
<comment type="cofactor">
    <cofactor evidence="3">
        <name>Mg(2+)</name>
        <dbReference type="ChEBI" id="CHEBI:18420"/>
    </cofactor>
    <text evidence="3">Binds 2 magnesium ions per subunit.</text>
</comment>
<keyword evidence="3" id="KW-0460">Magnesium</keyword>
<evidence type="ECO:0000256" key="3">
    <source>
        <dbReference type="PIRSR" id="PIRSR605502-1"/>
    </source>
</evidence>